<reference evidence="2 3" key="1">
    <citation type="submission" date="2022-12" db="EMBL/GenBank/DDBJ databases">
        <title>Chromosome-level genome of Tegillarca granosa.</title>
        <authorList>
            <person name="Kim J."/>
        </authorList>
    </citation>
    <scope>NUCLEOTIDE SEQUENCE [LARGE SCALE GENOMIC DNA]</scope>
    <source>
        <strain evidence="2">Teg-2019</strain>
        <tissue evidence="2">Adductor muscle</tissue>
    </source>
</reference>
<keyword evidence="3" id="KW-1185">Reference proteome</keyword>
<dbReference type="EMBL" id="JARBDR010000328">
    <property type="protein sequence ID" value="KAJ8316086.1"/>
    <property type="molecule type" value="Genomic_DNA"/>
</dbReference>
<name>A0ABQ9FFJ3_TEGGR</name>
<protein>
    <submittedName>
        <fullName evidence="2">Uncharacterized protein</fullName>
    </submittedName>
</protein>
<feature type="region of interest" description="Disordered" evidence="1">
    <location>
        <begin position="196"/>
        <end position="235"/>
    </location>
</feature>
<accession>A0ABQ9FFJ3</accession>
<evidence type="ECO:0000313" key="2">
    <source>
        <dbReference type="EMBL" id="KAJ8316086.1"/>
    </source>
</evidence>
<sequence>MINVAHVGGNILTISSSSSYAIENKDFLLHCTTKKVLKGIIWTRNGTRVAYMYVQSDTCGSIDAVSGLYLHYKYNCTDNTTYHLIIPGGRISQENGSKWQCKDSGGDGESDIHSLEVAVAPNTTPVISGYKNKPVITETIKMERQNQKEDITVDFYSIPKPLKVEWLKEGKEKEVELDVKDELKYEDLQTRRKTNVRKNINRNKDRDDLKYEDLQRSNETNVYDKPQTKRIGNDS</sequence>
<gene>
    <name evidence="2" type="ORF">KUTeg_006100</name>
</gene>
<comment type="caution">
    <text evidence="2">The sequence shown here is derived from an EMBL/GenBank/DDBJ whole genome shotgun (WGS) entry which is preliminary data.</text>
</comment>
<evidence type="ECO:0000256" key="1">
    <source>
        <dbReference type="SAM" id="MobiDB-lite"/>
    </source>
</evidence>
<organism evidence="2 3">
    <name type="scientific">Tegillarca granosa</name>
    <name type="common">Malaysian cockle</name>
    <name type="synonym">Anadara granosa</name>
    <dbReference type="NCBI Taxonomy" id="220873"/>
    <lineage>
        <taxon>Eukaryota</taxon>
        <taxon>Metazoa</taxon>
        <taxon>Spiralia</taxon>
        <taxon>Lophotrochozoa</taxon>
        <taxon>Mollusca</taxon>
        <taxon>Bivalvia</taxon>
        <taxon>Autobranchia</taxon>
        <taxon>Pteriomorphia</taxon>
        <taxon>Arcoida</taxon>
        <taxon>Arcoidea</taxon>
        <taxon>Arcidae</taxon>
        <taxon>Tegillarca</taxon>
    </lineage>
</organism>
<proteinExistence type="predicted"/>
<evidence type="ECO:0000313" key="3">
    <source>
        <dbReference type="Proteomes" id="UP001217089"/>
    </source>
</evidence>
<dbReference type="Proteomes" id="UP001217089">
    <property type="component" value="Unassembled WGS sequence"/>
</dbReference>
<feature type="compositionally biased region" description="Basic and acidic residues" evidence="1">
    <location>
        <begin position="202"/>
        <end position="216"/>
    </location>
</feature>